<protein>
    <submittedName>
        <fullName evidence="2">Cyclase/dehydrase</fullName>
    </submittedName>
</protein>
<dbReference type="AlphaFoldDB" id="A0A6J4H6H0"/>
<dbReference type="InterPro" id="IPR005031">
    <property type="entry name" value="COQ10_START"/>
</dbReference>
<accession>A0A6J4H6H0</accession>
<evidence type="ECO:0000259" key="1">
    <source>
        <dbReference type="Pfam" id="PF03364"/>
    </source>
</evidence>
<evidence type="ECO:0000313" key="2">
    <source>
        <dbReference type="EMBL" id="CAA9215293.1"/>
    </source>
</evidence>
<dbReference type="PANTHER" id="PTHR33824">
    <property type="entry name" value="POLYKETIDE CYCLASE/DEHYDRASE AND LIPID TRANSPORT SUPERFAMILY PROTEIN"/>
    <property type="match status" value="1"/>
</dbReference>
<dbReference type="SUPFAM" id="SSF55961">
    <property type="entry name" value="Bet v1-like"/>
    <property type="match status" value="1"/>
</dbReference>
<dbReference type="InterPro" id="IPR023393">
    <property type="entry name" value="START-like_dom_sf"/>
</dbReference>
<organism evidence="2">
    <name type="scientific">uncultured Acidimicrobiales bacterium</name>
    <dbReference type="NCBI Taxonomy" id="310071"/>
    <lineage>
        <taxon>Bacteria</taxon>
        <taxon>Bacillati</taxon>
        <taxon>Actinomycetota</taxon>
        <taxon>Acidimicrobiia</taxon>
        <taxon>Acidimicrobiales</taxon>
        <taxon>environmental samples</taxon>
    </lineage>
</organism>
<dbReference type="CDD" id="cd07817">
    <property type="entry name" value="SRPBCC_8"/>
    <property type="match status" value="1"/>
</dbReference>
<feature type="domain" description="Coenzyme Q-binding protein COQ10 START" evidence="1">
    <location>
        <begin position="10"/>
        <end position="129"/>
    </location>
</feature>
<dbReference type="EMBL" id="CADCTB010000023">
    <property type="protein sequence ID" value="CAA9215293.1"/>
    <property type="molecule type" value="Genomic_DNA"/>
</dbReference>
<dbReference type="Gene3D" id="3.30.530.20">
    <property type="match status" value="1"/>
</dbReference>
<name>A0A6J4H6H0_9ACTN</name>
<dbReference type="InterPro" id="IPR047137">
    <property type="entry name" value="ORF3"/>
</dbReference>
<reference evidence="2" key="1">
    <citation type="submission" date="2020-02" db="EMBL/GenBank/DDBJ databases">
        <authorList>
            <person name="Meier V. D."/>
        </authorList>
    </citation>
    <scope>NUCLEOTIDE SEQUENCE</scope>
    <source>
        <strain evidence="2">AVDCRST_MAG10</strain>
    </source>
</reference>
<gene>
    <name evidence="2" type="ORF">AVDCRST_MAG10-351</name>
</gene>
<proteinExistence type="predicted"/>
<dbReference type="Pfam" id="PF03364">
    <property type="entry name" value="Polyketide_cyc"/>
    <property type="match status" value="1"/>
</dbReference>
<sequence length="147" mass="16817">MSDHEQSIVVDRPVNVVYNQWTQFEDFPHFMEGVESVTQLDDRRLHWVAEIAGTRREWDAEIVDQEPDRRISWRSLDGTPNAGTVTFQPEGNGTRVALDLDVEPQGVVEKIGDKLGFVSKQAEGDLKRFKEFIESRNSETGAWRGEV</sequence>
<dbReference type="PANTHER" id="PTHR33824:SF7">
    <property type="entry name" value="POLYKETIDE CYCLASE_DEHYDRASE AND LIPID TRANSPORT SUPERFAMILY PROTEIN"/>
    <property type="match status" value="1"/>
</dbReference>